<feature type="region of interest" description="Disordered" evidence="2">
    <location>
        <begin position="568"/>
        <end position="595"/>
    </location>
</feature>
<dbReference type="Proteomes" id="UP000030816">
    <property type="component" value="Unassembled WGS sequence"/>
</dbReference>
<name>A0A0B2WW67_METAS</name>
<proteinExistence type="predicted"/>
<keyword evidence="4" id="KW-1185">Reference proteome</keyword>
<feature type="region of interest" description="Disordered" evidence="2">
    <location>
        <begin position="119"/>
        <end position="181"/>
    </location>
</feature>
<feature type="region of interest" description="Disordered" evidence="2">
    <location>
        <begin position="703"/>
        <end position="739"/>
    </location>
</feature>
<feature type="compositionally biased region" description="Basic and acidic residues" evidence="2">
    <location>
        <begin position="712"/>
        <end position="724"/>
    </location>
</feature>
<feature type="compositionally biased region" description="Low complexity" evidence="2">
    <location>
        <begin position="209"/>
        <end position="219"/>
    </location>
</feature>
<evidence type="ECO:0000313" key="3">
    <source>
        <dbReference type="EMBL" id="KHO00437.1"/>
    </source>
</evidence>
<accession>A0A0B2WW67</accession>
<dbReference type="InterPro" id="IPR036864">
    <property type="entry name" value="Zn2-C6_fun-type_DNA-bd_sf"/>
</dbReference>
<feature type="compositionally biased region" description="Polar residues" evidence="2">
    <location>
        <begin position="438"/>
        <end position="457"/>
    </location>
</feature>
<feature type="region of interest" description="Disordered" evidence="2">
    <location>
        <begin position="639"/>
        <end position="671"/>
    </location>
</feature>
<evidence type="ECO:0000313" key="4">
    <source>
        <dbReference type="Proteomes" id="UP000030816"/>
    </source>
</evidence>
<dbReference type="RefSeq" id="XP_040681502.1">
    <property type="nucleotide sequence ID" value="XM_040820014.1"/>
</dbReference>
<evidence type="ECO:0000256" key="2">
    <source>
        <dbReference type="SAM" id="MobiDB-lite"/>
    </source>
</evidence>
<dbReference type="EMBL" id="AZHE01000002">
    <property type="protein sequence ID" value="KHO00437.1"/>
    <property type="molecule type" value="Genomic_DNA"/>
</dbReference>
<organism evidence="3 4">
    <name type="scientific">Metarhizium album (strain ARSEF 1941)</name>
    <dbReference type="NCBI Taxonomy" id="1081103"/>
    <lineage>
        <taxon>Eukaryota</taxon>
        <taxon>Fungi</taxon>
        <taxon>Dikarya</taxon>
        <taxon>Ascomycota</taxon>
        <taxon>Pezizomycotina</taxon>
        <taxon>Sordariomycetes</taxon>
        <taxon>Hypocreomycetidae</taxon>
        <taxon>Hypocreales</taxon>
        <taxon>Clavicipitaceae</taxon>
        <taxon>Metarhizium</taxon>
    </lineage>
</organism>
<keyword evidence="3" id="KW-0238">DNA-binding</keyword>
<feature type="compositionally biased region" description="Basic and acidic residues" evidence="2">
    <location>
        <begin position="645"/>
        <end position="661"/>
    </location>
</feature>
<dbReference type="SUPFAM" id="SSF57701">
    <property type="entry name" value="Zn2/Cys6 DNA-binding domain"/>
    <property type="match status" value="1"/>
</dbReference>
<gene>
    <name evidence="3" type="ORF">MAM_01215</name>
</gene>
<dbReference type="GeneID" id="63735670"/>
<feature type="region of interest" description="Disordered" evidence="2">
    <location>
        <begin position="301"/>
        <end position="333"/>
    </location>
</feature>
<dbReference type="HOGENOM" id="CLU_017448_0_0_1"/>
<dbReference type="GO" id="GO:0008270">
    <property type="term" value="F:zinc ion binding"/>
    <property type="evidence" value="ECO:0007669"/>
    <property type="project" value="InterPro"/>
</dbReference>
<dbReference type="InterPro" id="IPR001138">
    <property type="entry name" value="Zn2Cys6_DnaBD"/>
</dbReference>
<dbReference type="AlphaFoldDB" id="A0A0B2WW67"/>
<feature type="compositionally biased region" description="Basic and acidic residues" evidence="2">
    <location>
        <begin position="459"/>
        <end position="472"/>
    </location>
</feature>
<evidence type="ECO:0000256" key="1">
    <source>
        <dbReference type="ARBA" id="ARBA00023242"/>
    </source>
</evidence>
<dbReference type="GO" id="GO:0003677">
    <property type="term" value="F:DNA binding"/>
    <property type="evidence" value="ECO:0007669"/>
    <property type="project" value="UniProtKB-KW"/>
</dbReference>
<reference evidence="3 4" key="1">
    <citation type="journal article" date="2014" name="Proc. Natl. Acad. Sci. U.S.A.">
        <title>Trajectory and genomic determinants of fungal-pathogen speciation and host adaptation.</title>
        <authorList>
            <person name="Hu X."/>
            <person name="Xiao G."/>
            <person name="Zheng P."/>
            <person name="Shang Y."/>
            <person name="Su Y."/>
            <person name="Zhang X."/>
            <person name="Liu X."/>
            <person name="Zhan S."/>
            <person name="St Leger R.J."/>
            <person name="Wang C."/>
        </authorList>
    </citation>
    <scope>NUCLEOTIDE SEQUENCE [LARGE SCALE GENOMIC DNA]</scope>
    <source>
        <strain evidence="3 4">ARSEF 1941</strain>
    </source>
</reference>
<dbReference type="CDD" id="cd00067">
    <property type="entry name" value="GAL4"/>
    <property type="match status" value="1"/>
</dbReference>
<comment type="caution">
    <text evidence="3">The sequence shown here is derived from an EMBL/GenBank/DDBJ whole genome shotgun (WGS) entry which is preliminary data.</text>
</comment>
<feature type="compositionally biased region" description="Basic and acidic residues" evidence="2">
    <location>
        <begin position="135"/>
        <end position="147"/>
    </location>
</feature>
<feature type="compositionally biased region" description="Polar residues" evidence="2">
    <location>
        <begin position="662"/>
        <end position="671"/>
    </location>
</feature>
<dbReference type="STRING" id="1081103.A0A0B2WW67"/>
<feature type="compositionally biased region" description="Low complexity" evidence="2">
    <location>
        <begin position="301"/>
        <end position="325"/>
    </location>
</feature>
<dbReference type="GO" id="GO:0000981">
    <property type="term" value="F:DNA-binding transcription factor activity, RNA polymerase II-specific"/>
    <property type="evidence" value="ECO:0007669"/>
    <property type="project" value="InterPro"/>
</dbReference>
<protein>
    <submittedName>
        <fullName evidence="3">Zn(2)-C6 fungal-type DNA-binding domain protein</fullName>
    </submittedName>
</protein>
<keyword evidence="1" id="KW-0539">Nucleus</keyword>
<dbReference type="OrthoDB" id="4850804at2759"/>
<feature type="region of interest" description="Disordered" evidence="2">
    <location>
        <begin position="430"/>
        <end position="474"/>
    </location>
</feature>
<feature type="compositionally biased region" description="Pro residues" evidence="2">
    <location>
        <begin position="229"/>
        <end position="238"/>
    </location>
</feature>
<sequence length="838" mass="88296">MASAQSASTLPQGFSVYQSTLGAPLQFFPALGSRQLDDLINAFIPGPSSASEKRAAISLDFLEYSRMTGQAFKFYAVSTAASVATSPSITSPSLDSVNSSFNVSPITSSWDWSATSTLSAASSSRGPTQCRRQSKRDSTHSRHRTNDISHLPGMKILTKDGQDVTNSASRGSKTKEQRDHAHLMRIIKACDSCRRKKIRCDPSHKKRGASQAAPQPASKPAKKARTVPQDPPPRPPPAAVTDSDLLVSSSFDLDSSFDFSVFEDLDPTTFSHDLFDEFIHIPALDTPDFDIFHESGDYVASQSSTTTSSSSAASPLKSSTPSSQPELGAPPGIELVNPEVQGMSPNFPYLESSGASSYYADFNLYSPDSSFSEDERMVPIGASTGSLPSLNENSLSECPPRLKETVPDGEANDLEVPGMCLDEPQLHSASGVVGGSSHNLLGSNDNGQFATTSTAGESASEHDSRPSWDHVSEPVSEVVTRYPGTTTAAIPDKPLPGAHKLDKVPTSFNLPVASASVDVGESPGTFADHSIVSATPSVPIGHGSETPAKSNHQLALVSTNRIHVDCPGETSDSHQDYVASVDSSGPTRSEPAVLSASSDGVQVLFTNSSPEYTEVSTAQTVHNRLTGLERVVPGVSSVLFGTSDQQRKDVAAPEDSTDGRHQPTSALRAQTGLRSSLIANDEPLRGHVEPILDIVGEDAPVSQRSTASLSCDQHHPSSDCHHDGGAYADEPTPGADNQAPRISLNALKNVFMSAVGGEHSLYTGTTHNLSDALTDASLASMAQTAAFMSNLALYVIAAAVTATHGSVAPRTQSVAAPCRIMSRGSSLKVHSMSPLCVV</sequence>
<feature type="region of interest" description="Disordered" evidence="2">
    <location>
        <begin position="201"/>
        <end position="242"/>
    </location>
</feature>